<proteinExistence type="predicted"/>
<keyword evidence="3" id="KW-1185">Reference proteome</keyword>
<reference evidence="2" key="1">
    <citation type="submission" date="2020-07" db="EMBL/GenBank/DDBJ databases">
        <title>Multicomponent nature underlies the extraordinary mechanical properties of spider dragline silk.</title>
        <authorList>
            <person name="Kono N."/>
            <person name="Nakamura H."/>
            <person name="Mori M."/>
            <person name="Yoshida Y."/>
            <person name="Ohtoshi R."/>
            <person name="Malay A.D."/>
            <person name="Moran D.A.P."/>
            <person name="Tomita M."/>
            <person name="Numata K."/>
            <person name="Arakawa K."/>
        </authorList>
    </citation>
    <scope>NUCLEOTIDE SEQUENCE</scope>
</reference>
<evidence type="ECO:0000313" key="3">
    <source>
        <dbReference type="Proteomes" id="UP000887116"/>
    </source>
</evidence>
<name>A0A8X6F1J1_TRICU</name>
<organism evidence="2 3">
    <name type="scientific">Trichonephila clavata</name>
    <name type="common">Joro spider</name>
    <name type="synonym">Nephila clavata</name>
    <dbReference type="NCBI Taxonomy" id="2740835"/>
    <lineage>
        <taxon>Eukaryota</taxon>
        <taxon>Metazoa</taxon>
        <taxon>Ecdysozoa</taxon>
        <taxon>Arthropoda</taxon>
        <taxon>Chelicerata</taxon>
        <taxon>Arachnida</taxon>
        <taxon>Araneae</taxon>
        <taxon>Araneomorphae</taxon>
        <taxon>Entelegynae</taxon>
        <taxon>Araneoidea</taxon>
        <taxon>Nephilidae</taxon>
        <taxon>Trichonephila</taxon>
    </lineage>
</organism>
<accession>A0A8X6F1J1</accession>
<dbReference type="AlphaFoldDB" id="A0A8X6F1J1"/>
<dbReference type="OrthoDB" id="10487017at2759"/>
<evidence type="ECO:0000313" key="2">
    <source>
        <dbReference type="EMBL" id="GFQ68515.1"/>
    </source>
</evidence>
<evidence type="ECO:0000256" key="1">
    <source>
        <dbReference type="SAM" id="MobiDB-lite"/>
    </source>
</evidence>
<gene>
    <name evidence="2" type="ORF">TNCT_620511</name>
</gene>
<dbReference type="EMBL" id="BMAO01020595">
    <property type="protein sequence ID" value="GFQ68515.1"/>
    <property type="molecule type" value="Genomic_DNA"/>
</dbReference>
<dbReference type="Proteomes" id="UP000887116">
    <property type="component" value="Unassembled WGS sequence"/>
</dbReference>
<comment type="caution">
    <text evidence="2">The sequence shown here is derived from an EMBL/GenBank/DDBJ whole genome shotgun (WGS) entry which is preliminary data.</text>
</comment>
<feature type="region of interest" description="Disordered" evidence="1">
    <location>
        <begin position="156"/>
        <end position="193"/>
    </location>
</feature>
<protein>
    <submittedName>
        <fullName evidence="2">Uncharacterized protein</fullName>
    </submittedName>
</protein>
<sequence length="322" mass="37940">MFLHKIENNSKLNPTFYLRSNSCPNIYHYVSFVKEEAPKSISSKSLESFKFFCFSLDNQEHASEDEDCYSSSGDSTYDYERFNSKVMNANCKEATSLEEKIFVTKNKLQPAFHLPSSSVKYQEPSFCCDEIPEIKKIAPKDDSSSDSKLNKNQQMIKLSETLSRPLRIEPPSDGPRSEWLPPIPTEQQNESKYSLQNEQVLEPVFLPQQKSFPKWKTGRQSPLPTGTQVRAFQNLRGQSNPRSARSYTMTSSGRDDIQHAFENIQNDYELSFQERRRRCQTRYPRPQIIFRNQPRISWRKRIHRFARDIRRWVHNLFNRRRT</sequence>